<dbReference type="EMBL" id="MHLN01000031">
    <property type="protein sequence ID" value="OGZ10866.1"/>
    <property type="molecule type" value="Genomic_DNA"/>
</dbReference>
<dbReference type="Pfam" id="PF00579">
    <property type="entry name" value="tRNA-synt_1b"/>
    <property type="match status" value="1"/>
</dbReference>
<keyword evidence="4 9" id="KW-0067">ATP-binding</keyword>
<evidence type="ECO:0000256" key="3">
    <source>
        <dbReference type="ARBA" id="ARBA00022741"/>
    </source>
</evidence>
<evidence type="ECO:0000256" key="9">
    <source>
        <dbReference type="RuleBase" id="RU363036"/>
    </source>
</evidence>
<dbReference type="GO" id="GO:0003723">
    <property type="term" value="F:RNA binding"/>
    <property type="evidence" value="ECO:0007669"/>
    <property type="project" value="InterPro"/>
</dbReference>
<comment type="caution">
    <text evidence="10">The sequence shown here is derived from an EMBL/GenBank/DDBJ whole genome shotgun (WGS) entry which is preliminary data.</text>
</comment>
<keyword evidence="5 9" id="KW-0648">Protein biosynthesis</keyword>
<evidence type="ECO:0000256" key="2">
    <source>
        <dbReference type="ARBA" id="ARBA00022598"/>
    </source>
</evidence>
<proteinExistence type="inferred from homology"/>
<dbReference type="PANTHER" id="PTHR11766:SF1">
    <property type="entry name" value="TYROSINE--TRNA LIGASE"/>
    <property type="match status" value="1"/>
</dbReference>
<dbReference type="GO" id="GO:0006437">
    <property type="term" value="P:tyrosyl-tRNA aminoacylation"/>
    <property type="evidence" value="ECO:0007669"/>
    <property type="project" value="UniProtKB-UniRule"/>
</dbReference>
<comment type="catalytic activity">
    <reaction evidence="7">
        <text>tRNA(Tyr) + L-tyrosine + ATP = L-tyrosyl-tRNA(Tyr) + AMP + diphosphate + H(+)</text>
        <dbReference type="Rhea" id="RHEA:10220"/>
        <dbReference type="Rhea" id="RHEA-COMP:9706"/>
        <dbReference type="Rhea" id="RHEA-COMP:9707"/>
        <dbReference type="ChEBI" id="CHEBI:15378"/>
        <dbReference type="ChEBI" id="CHEBI:30616"/>
        <dbReference type="ChEBI" id="CHEBI:33019"/>
        <dbReference type="ChEBI" id="CHEBI:58315"/>
        <dbReference type="ChEBI" id="CHEBI:78442"/>
        <dbReference type="ChEBI" id="CHEBI:78536"/>
        <dbReference type="ChEBI" id="CHEBI:456215"/>
        <dbReference type="EC" id="6.1.1.1"/>
    </reaction>
</comment>
<dbReference type="InterPro" id="IPR002305">
    <property type="entry name" value="aa-tRNA-synth_Ic"/>
</dbReference>
<dbReference type="EC" id="6.1.1.1" evidence="1 8"/>
<protein>
    <recommendedName>
        <fullName evidence="1 8">Tyrosine--tRNA ligase</fullName>
        <ecNumber evidence="1 8">6.1.1.1</ecNumber>
    </recommendedName>
</protein>
<evidence type="ECO:0000256" key="4">
    <source>
        <dbReference type="ARBA" id="ARBA00022840"/>
    </source>
</evidence>
<dbReference type="GO" id="GO:0005524">
    <property type="term" value="F:ATP binding"/>
    <property type="evidence" value="ECO:0007669"/>
    <property type="project" value="UniProtKB-KW"/>
</dbReference>
<dbReference type="Proteomes" id="UP000178099">
    <property type="component" value="Unassembled WGS sequence"/>
</dbReference>
<accession>A0A1G2DB80</accession>
<dbReference type="InterPro" id="IPR024088">
    <property type="entry name" value="Tyr-tRNA-ligase_bac-type"/>
</dbReference>
<dbReference type="SUPFAM" id="SSF52374">
    <property type="entry name" value="Nucleotidylyl transferase"/>
    <property type="match status" value="1"/>
</dbReference>
<evidence type="ECO:0000256" key="5">
    <source>
        <dbReference type="ARBA" id="ARBA00022917"/>
    </source>
</evidence>
<evidence type="ECO:0000256" key="6">
    <source>
        <dbReference type="ARBA" id="ARBA00023146"/>
    </source>
</evidence>
<keyword evidence="6 9" id="KW-0030">Aminoacyl-tRNA synthetase</keyword>
<evidence type="ECO:0000313" key="10">
    <source>
        <dbReference type="EMBL" id="OGZ10866.1"/>
    </source>
</evidence>
<evidence type="ECO:0000256" key="1">
    <source>
        <dbReference type="ARBA" id="ARBA00013160"/>
    </source>
</evidence>
<dbReference type="NCBIfam" id="TIGR00234">
    <property type="entry name" value="tyrS"/>
    <property type="match status" value="1"/>
</dbReference>
<dbReference type="SUPFAM" id="SSF55174">
    <property type="entry name" value="Alpha-L RNA-binding motif"/>
    <property type="match status" value="1"/>
</dbReference>
<organism evidence="10 11">
    <name type="scientific">Candidatus Lloydbacteria bacterium RIFCSPHIGHO2_02_FULL_51_22</name>
    <dbReference type="NCBI Taxonomy" id="1798663"/>
    <lineage>
        <taxon>Bacteria</taxon>
        <taxon>Candidatus Lloydiibacteriota</taxon>
    </lineage>
</organism>
<keyword evidence="2 9" id="KW-0436">Ligase</keyword>
<dbReference type="Gene3D" id="3.40.50.620">
    <property type="entry name" value="HUPs"/>
    <property type="match status" value="1"/>
</dbReference>
<comment type="similarity">
    <text evidence="9">Belongs to the class-I aminoacyl-tRNA synthetase family.</text>
</comment>
<dbReference type="InterPro" id="IPR002307">
    <property type="entry name" value="Tyr-tRNA-ligase"/>
</dbReference>
<dbReference type="InterPro" id="IPR036986">
    <property type="entry name" value="S4_RNA-bd_sf"/>
</dbReference>
<dbReference type="GO" id="GO:0004831">
    <property type="term" value="F:tyrosine-tRNA ligase activity"/>
    <property type="evidence" value="ECO:0007669"/>
    <property type="project" value="UniProtKB-UniRule"/>
</dbReference>
<dbReference type="PRINTS" id="PR01040">
    <property type="entry name" value="TRNASYNTHTYR"/>
</dbReference>
<dbReference type="Gene3D" id="1.10.240.10">
    <property type="entry name" value="Tyrosyl-Transfer RNA Synthetase"/>
    <property type="match status" value="1"/>
</dbReference>
<dbReference type="InterPro" id="IPR014729">
    <property type="entry name" value="Rossmann-like_a/b/a_fold"/>
</dbReference>
<dbReference type="Gene3D" id="3.10.290.10">
    <property type="entry name" value="RNA-binding S4 domain"/>
    <property type="match status" value="1"/>
</dbReference>
<dbReference type="GO" id="GO:0005829">
    <property type="term" value="C:cytosol"/>
    <property type="evidence" value="ECO:0007669"/>
    <property type="project" value="TreeGrafter"/>
</dbReference>
<evidence type="ECO:0000313" key="11">
    <source>
        <dbReference type="Proteomes" id="UP000178099"/>
    </source>
</evidence>
<gene>
    <name evidence="10" type="ORF">A3D67_02730</name>
</gene>
<reference evidence="10 11" key="1">
    <citation type="journal article" date="2016" name="Nat. Commun.">
        <title>Thousands of microbial genomes shed light on interconnected biogeochemical processes in an aquifer system.</title>
        <authorList>
            <person name="Anantharaman K."/>
            <person name="Brown C.T."/>
            <person name="Hug L.A."/>
            <person name="Sharon I."/>
            <person name="Castelle C.J."/>
            <person name="Probst A.J."/>
            <person name="Thomas B.C."/>
            <person name="Singh A."/>
            <person name="Wilkins M.J."/>
            <person name="Karaoz U."/>
            <person name="Brodie E.L."/>
            <person name="Williams K.H."/>
            <person name="Hubbard S.S."/>
            <person name="Banfield J.F."/>
        </authorList>
    </citation>
    <scope>NUCLEOTIDE SEQUENCE [LARGE SCALE GENOMIC DNA]</scope>
</reference>
<dbReference type="CDD" id="cd00805">
    <property type="entry name" value="TyrRS_core"/>
    <property type="match status" value="1"/>
</dbReference>
<dbReference type="AlphaFoldDB" id="A0A1G2DB80"/>
<keyword evidence="3 9" id="KW-0547">Nucleotide-binding</keyword>
<sequence length="403" mass="45449">MSPDQKEIEELLTRSISYIFPSREELSSYLLGGKKLKIYLGVDATGPELHIGHATNLIFLEKLRRFGHDIVLLFGDFTARIGDPTDKGATRTRLTEEEVLRNIKDWKSQAQKILDFSARDNPAQILQNSAWLGKLSLPDVVELASSITVQQMLERDMFQKRIEERKPIYLHEFLYPLLQGYDSVAMDVTAEVGGNDQIFNMFVGRELQKRYHNKEKFVIATTLLENPKTGKKLMSKSEGSYIALSDAPSLMYGKAMALPDEVIVSVFTDCTFLPLETIGAYAQMLHEGANPRDIKMKLARELVKTYHSEGEVQTAERAFVSAFQKKETPDEVQEVTAEKGDFLGKVLLLHGVVASNADFRRLVKEGAVRDIDAGTKIDDHTALVEHTAVFKIGKKRFVRIVVR</sequence>
<name>A0A1G2DB80_9BACT</name>
<dbReference type="PANTHER" id="PTHR11766">
    <property type="entry name" value="TYROSYL-TRNA SYNTHETASE"/>
    <property type="match status" value="1"/>
</dbReference>
<evidence type="ECO:0000256" key="7">
    <source>
        <dbReference type="ARBA" id="ARBA00048248"/>
    </source>
</evidence>
<evidence type="ECO:0000256" key="8">
    <source>
        <dbReference type="NCBIfam" id="TIGR00234"/>
    </source>
</evidence>